<dbReference type="AlphaFoldDB" id="X1VBL0"/>
<reference evidence="1" key="1">
    <citation type="journal article" date="2014" name="Front. Microbiol.">
        <title>High frequency of phylogenetically diverse reductive dehalogenase-homologous genes in deep subseafloor sedimentary metagenomes.</title>
        <authorList>
            <person name="Kawai M."/>
            <person name="Futagami T."/>
            <person name="Toyoda A."/>
            <person name="Takaki Y."/>
            <person name="Nishi S."/>
            <person name="Hori S."/>
            <person name="Arai W."/>
            <person name="Tsubouchi T."/>
            <person name="Morono Y."/>
            <person name="Uchiyama I."/>
            <person name="Ito T."/>
            <person name="Fujiyama A."/>
            <person name="Inagaki F."/>
            <person name="Takami H."/>
        </authorList>
    </citation>
    <scope>NUCLEOTIDE SEQUENCE</scope>
    <source>
        <strain evidence="1">Expedition CK06-06</strain>
    </source>
</reference>
<organism evidence="1">
    <name type="scientific">marine sediment metagenome</name>
    <dbReference type="NCBI Taxonomy" id="412755"/>
    <lineage>
        <taxon>unclassified sequences</taxon>
        <taxon>metagenomes</taxon>
        <taxon>ecological metagenomes</taxon>
    </lineage>
</organism>
<protein>
    <submittedName>
        <fullName evidence="1">Uncharacterized protein</fullName>
    </submittedName>
</protein>
<sequence length="43" mass="5266">YVTVLYDKGANTLRYLFLINSNLNLYPGYRGINRWFRYCDQDR</sequence>
<gene>
    <name evidence="1" type="ORF">S12H4_46128</name>
</gene>
<evidence type="ECO:0000313" key="1">
    <source>
        <dbReference type="EMBL" id="GAJ14442.1"/>
    </source>
</evidence>
<dbReference type="EMBL" id="BARW01028592">
    <property type="protein sequence ID" value="GAJ14442.1"/>
    <property type="molecule type" value="Genomic_DNA"/>
</dbReference>
<feature type="non-terminal residue" evidence="1">
    <location>
        <position position="1"/>
    </location>
</feature>
<accession>X1VBL0</accession>
<proteinExistence type="predicted"/>
<comment type="caution">
    <text evidence="1">The sequence shown here is derived from an EMBL/GenBank/DDBJ whole genome shotgun (WGS) entry which is preliminary data.</text>
</comment>
<name>X1VBL0_9ZZZZ</name>